<protein>
    <submittedName>
        <fullName evidence="3">Outer membrane transport energization protein TonB</fullName>
    </submittedName>
</protein>
<evidence type="ECO:0000256" key="1">
    <source>
        <dbReference type="SAM" id="MobiDB-lite"/>
    </source>
</evidence>
<evidence type="ECO:0000313" key="4">
    <source>
        <dbReference type="Proteomes" id="UP000243778"/>
    </source>
</evidence>
<dbReference type="EMBL" id="FNNU01000001">
    <property type="protein sequence ID" value="SDW17564.1"/>
    <property type="molecule type" value="Genomic_DNA"/>
</dbReference>
<sequence>MSIFFKSRKALASLPAICLLALAVQSALKSDLKITPKYDDSTVEVALIDPAELLPPPEPIPEPSPPPEPEPIPEPPPEPDPEPVVELPEPPPKPKPKPPEPKPQPPKPKPQVVAKPAPTPPPPQPQVTKAAEPKPAPAPVAAPAPAPPAAPTANTASLESNYIAGLHSELEKYKQYPRGREASLQRPVGNVVVWLLIDRAGKVLDAGIEKKASNMLLNKAAQTSLRRIEQVRPFPRDVFEGKDRYRFSATLVYSIEN</sequence>
<dbReference type="Gene3D" id="3.30.1150.10">
    <property type="match status" value="1"/>
</dbReference>
<feature type="signal peptide" evidence="2">
    <location>
        <begin position="1"/>
        <end position="29"/>
    </location>
</feature>
<reference evidence="4" key="1">
    <citation type="submission" date="2016-10" db="EMBL/GenBank/DDBJ databases">
        <authorList>
            <person name="Varghese N."/>
            <person name="Submissions S."/>
        </authorList>
    </citation>
    <scope>NUCLEOTIDE SEQUENCE [LARGE SCALE GENOMIC DNA]</scope>
    <source>
        <strain evidence="4">NRRL B-59562</strain>
    </source>
</reference>
<gene>
    <name evidence="3" type="ORF">SAMN05216287_0321</name>
</gene>
<name>A0A1H2RFG2_9PSED</name>
<dbReference type="Proteomes" id="UP000243778">
    <property type="component" value="Unassembled WGS sequence"/>
</dbReference>
<feature type="chain" id="PRO_5017280692" evidence="2">
    <location>
        <begin position="30"/>
        <end position="257"/>
    </location>
</feature>
<dbReference type="SUPFAM" id="SSF74653">
    <property type="entry name" value="TolA/TonB C-terminal domain"/>
    <property type="match status" value="1"/>
</dbReference>
<organism evidence="3 4">
    <name type="scientific">Pseudomonas kuykendallii</name>
    <dbReference type="NCBI Taxonomy" id="1007099"/>
    <lineage>
        <taxon>Bacteria</taxon>
        <taxon>Pseudomonadati</taxon>
        <taxon>Pseudomonadota</taxon>
        <taxon>Gammaproteobacteria</taxon>
        <taxon>Pseudomonadales</taxon>
        <taxon>Pseudomonadaceae</taxon>
        <taxon>Pseudomonas</taxon>
    </lineage>
</organism>
<dbReference type="STRING" id="1007099.SAMN05216287_0321"/>
<accession>A0A1H2RFG2</accession>
<evidence type="ECO:0000256" key="2">
    <source>
        <dbReference type="SAM" id="SignalP"/>
    </source>
</evidence>
<dbReference type="RefSeq" id="WP_090224021.1">
    <property type="nucleotide sequence ID" value="NZ_FNNU01000001.1"/>
</dbReference>
<evidence type="ECO:0000313" key="3">
    <source>
        <dbReference type="EMBL" id="SDW17564.1"/>
    </source>
</evidence>
<dbReference type="PRINTS" id="PR01217">
    <property type="entry name" value="PRICHEXTENSN"/>
</dbReference>
<feature type="compositionally biased region" description="Pro residues" evidence="1">
    <location>
        <begin position="53"/>
        <end position="76"/>
    </location>
</feature>
<feature type="compositionally biased region" description="Pro residues" evidence="1">
    <location>
        <begin position="134"/>
        <end position="150"/>
    </location>
</feature>
<proteinExistence type="predicted"/>
<feature type="region of interest" description="Disordered" evidence="1">
    <location>
        <begin position="49"/>
        <end position="154"/>
    </location>
</feature>
<dbReference type="OrthoDB" id="6691688at2"/>
<keyword evidence="2" id="KW-0732">Signal</keyword>
<dbReference type="AlphaFoldDB" id="A0A1H2RFG2"/>
<keyword evidence="4" id="KW-1185">Reference proteome</keyword>